<feature type="transmembrane region" description="Helical" evidence="7">
    <location>
        <begin position="102"/>
        <end position="119"/>
    </location>
</feature>
<evidence type="ECO:0000256" key="7">
    <source>
        <dbReference type="SAM" id="Phobius"/>
    </source>
</evidence>
<dbReference type="AlphaFoldDB" id="W9G1T9"/>
<evidence type="ECO:0000256" key="3">
    <source>
        <dbReference type="ARBA" id="ARBA00022692"/>
    </source>
</evidence>
<feature type="domain" description="Phage shock protein PspC N-terminal" evidence="8">
    <location>
        <begin position="29"/>
        <end position="83"/>
    </location>
</feature>
<dbReference type="STRING" id="1386089.N865_19820"/>
<proteinExistence type="predicted"/>
<feature type="compositionally biased region" description="Low complexity" evidence="6">
    <location>
        <begin position="203"/>
        <end position="228"/>
    </location>
</feature>
<evidence type="ECO:0000259" key="8">
    <source>
        <dbReference type="Pfam" id="PF04024"/>
    </source>
</evidence>
<dbReference type="Proteomes" id="UP000019489">
    <property type="component" value="Unassembled WGS sequence"/>
</dbReference>
<dbReference type="EMBL" id="AWSA01000064">
    <property type="protein sequence ID" value="EWS99929.1"/>
    <property type="molecule type" value="Genomic_DNA"/>
</dbReference>
<dbReference type="GO" id="GO:0005886">
    <property type="term" value="C:plasma membrane"/>
    <property type="evidence" value="ECO:0007669"/>
    <property type="project" value="UniProtKB-SubCell"/>
</dbReference>
<evidence type="ECO:0000313" key="9">
    <source>
        <dbReference type="EMBL" id="EWS99929.1"/>
    </source>
</evidence>
<dbReference type="PANTHER" id="PTHR33885">
    <property type="entry name" value="PHAGE SHOCK PROTEIN C"/>
    <property type="match status" value="1"/>
</dbReference>
<dbReference type="eggNOG" id="COG1983">
    <property type="taxonomic scope" value="Bacteria"/>
</dbReference>
<dbReference type="InterPro" id="IPR052027">
    <property type="entry name" value="PspC"/>
</dbReference>
<keyword evidence="3 7" id="KW-0812">Transmembrane</keyword>
<reference evidence="9 10" key="1">
    <citation type="submission" date="2013-08" db="EMBL/GenBank/DDBJ databases">
        <title>Intrasporangium oryzae NRRL B-24470.</title>
        <authorList>
            <person name="Liu H."/>
            <person name="Wang G."/>
        </authorList>
    </citation>
    <scope>NUCLEOTIDE SEQUENCE [LARGE SCALE GENOMIC DNA]</scope>
    <source>
        <strain evidence="9 10">NRRL B-24470</strain>
    </source>
</reference>
<keyword evidence="4 7" id="KW-1133">Transmembrane helix</keyword>
<evidence type="ECO:0000256" key="4">
    <source>
        <dbReference type="ARBA" id="ARBA00022989"/>
    </source>
</evidence>
<protein>
    <recommendedName>
        <fullName evidence="8">Phage shock protein PspC N-terminal domain-containing protein</fullName>
    </recommendedName>
</protein>
<comment type="caution">
    <text evidence="9">The sequence shown here is derived from an EMBL/GenBank/DDBJ whole genome shotgun (WGS) entry which is preliminary data.</text>
</comment>
<evidence type="ECO:0000256" key="1">
    <source>
        <dbReference type="ARBA" id="ARBA00004162"/>
    </source>
</evidence>
<evidence type="ECO:0000256" key="6">
    <source>
        <dbReference type="SAM" id="MobiDB-lite"/>
    </source>
</evidence>
<evidence type="ECO:0000256" key="2">
    <source>
        <dbReference type="ARBA" id="ARBA00022475"/>
    </source>
</evidence>
<feature type="compositionally biased region" description="Low complexity" evidence="6">
    <location>
        <begin position="178"/>
        <end position="196"/>
    </location>
</feature>
<dbReference type="PANTHER" id="PTHR33885:SF3">
    <property type="entry name" value="PHAGE SHOCK PROTEIN C"/>
    <property type="match status" value="1"/>
</dbReference>
<dbReference type="PATRIC" id="fig|1386089.3.peg.3872"/>
<dbReference type="RefSeq" id="WP_034809642.1">
    <property type="nucleotide sequence ID" value="NZ_AWSA01000064.1"/>
</dbReference>
<keyword evidence="10" id="KW-1185">Reference proteome</keyword>
<feature type="transmembrane region" description="Helical" evidence="7">
    <location>
        <begin position="280"/>
        <end position="302"/>
    </location>
</feature>
<keyword evidence="5 7" id="KW-0472">Membrane</keyword>
<accession>W9G1T9</accession>
<keyword evidence="2" id="KW-1003">Cell membrane</keyword>
<dbReference type="InterPro" id="IPR007168">
    <property type="entry name" value="Phageshock_PspC_N"/>
</dbReference>
<feature type="transmembrane region" description="Helical" evidence="7">
    <location>
        <begin position="248"/>
        <end position="268"/>
    </location>
</feature>
<evidence type="ECO:0000313" key="10">
    <source>
        <dbReference type="Proteomes" id="UP000019489"/>
    </source>
</evidence>
<feature type="region of interest" description="Disordered" evidence="6">
    <location>
        <begin position="161"/>
        <end position="240"/>
    </location>
</feature>
<sequence length="470" mass="48412">MTKTTHGPTQGHGGHGLDGFYAALRRPGIVRSTDGRWFAGVAAGIARWFGVDPLVVRAAFILFGIFFGMGFGLYLVLWLLMPDDRGRLHVEQALKHGDGGSIFLLVVTAISVFGGTPWWNGDFHGIRIAGFVALVVAGWWFLTRTDTGRDLRRQAMWGSAEPQPWLRKRPEGETAEQPGAEPSSSAPAAGAPGAHGPTPPPGAAGATSAPAGSSAGLSTGNAAANAGAWPPPGAPRPVAPVRERSRTIGFAGGLLVLGAAIVAAAVLTEAARLGNWPGSSVSVGLAAGLGVLGLGIVVAGLIGRRAGWLAPLAVFGMMAAIFTSFIPSGLTEPWRAGQQVEKVTTLTGDNAYQLGVGQLRVDLTGADYAATPAVDHVSATVGMGQLDLVLPENVSVTVRARAHAGELLAVSSNEKTVHLMGSDATNEPGQMRYNGTGWDQTVTYGSGPAQIYVDAEVGLGQIRVNTGSAS</sequence>
<comment type="subcellular location">
    <subcellularLocation>
        <location evidence="1">Cell membrane</location>
        <topology evidence="1">Single-pass membrane protein</topology>
    </subcellularLocation>
</comment>
<name>W9G1T9_9MICO</name>
<feature type="transmembrane region" description="Helical" evidence="7">
    <location>
        <begin position="309"/>
        <end position="330"/>
    </location>
</feature>
<dbReference type="Pfam" id="PF04024">
    <property type="entry name" value="PspC"/>
    <property type="match status" value="1"/>
</dbReference>
<feature type="transmembrane region" description="Helical" evidence="7">
    <location>
        <begin position="58"/>
        <end position="81"/>
    </location>
</feature>
<feature type="compositionally biased region" description="Pro residues" evidence="6">
    <location>
        <begin position="229"/>
        <end position="238"/>
    </location>
</feature>
<gene>
    <name evidence="9" type="ORF">N865_19820</name>
</gene>
<organism evidence="9 10">
    <name type="scientific">Intrasporangium oryzae NRRL B-24470</name>
    <dbReference type="NCBI Taxonomy" id="1386089"/>
    <lineage>
        <taxon>Bacteria</taxon>
        <taxon>Bacillati</taxon>
        <taxon>Actinomycetota</taxon>
        <taxon>Actinomycetes</taxon>
        <taxon>Micrococcales</taxon>
        <taxon>Intrasporangiaceae</taxon>
        <taxon>Intrasporangium</taxon>
    </lineage>
</organism>
<evidence type="ECO:0000256" key="5">
    <source>
        <dbReference type="ARBA" id="ARBA00023136"/>
    </source>
</evidence>
<feature type="transmembrane region" description="Helical" evidence="7">
    <location>
        <begin position="125"/>
        <end position="143"/>
    </location>
</feature>